<organism evidence="8 9">
    <name type="scientific">Deinococcus aquiradiocola</name>
    <dbReference type="NCBI Taxonomy" id="393059"/>
    <lineage>
        <taxon>Bacteria</taxon>
        <taxon>Thermotogati</taxon>
        <taxon>Deinococcota</taxon>
        <taxon>Deinococci</taxon>
        <taxon>Deinococcales</taxon>
        <taxon>Deinococcaceae</taxon>
        <taxon>Deinococcus</taxon>
    </lineage>
</organism>
<gene>
    <name evidence="8" type="ORF">GCM10008939_22030</name>
</gene>
<feature type="domain" description="AlgX/AlgJ SGNH hydrolase-like" evidence="7">
    <location>
        <begin position="26"/>
        <end position="104"/>
    </location>
</feature>
<evidence type="ECO:0000313" key="8">
    <source>
        <dbReference type="EMBL" id="GGJ77558.1"/>
    </source>
</evidence>
<dbReference type="AlphaFoldDB" id="A0A917UQK5"/>
<evidence type="ECO:0000256" key="4">
    <source>
        <dbReference type="ARBA" id="ARBA00022729"/>
    </source>
</evidence>
<keyword evidence="5" id="KW-0574">Periplasm</keyword>
<dbReference type="GO" id="GO:0042121">
    <property type="term" value="P:alginic acid biosynthetic process"/>
    <property type="evidence" value="ECO:0007669"/>
    <property type="project" value="UniProtKB-KW"/>
</dbReference>
<comment type="caution">
    <text evidence="8">The sequence shown here is derived from an EMBL/GenBank/DDBJ whole genome shotgun (WGS) entry which is preliminary data.</text>
</comment>
<dbReference type="EMBL" id="BMOE01000006">
    <property type="protein sequence ID" value="GGJ77558.1"/>
    <property type="molecule type" value="Genomic_DNA"/>
</dbReference>
<name>A0A917UQK5_9DEIO</name>
<evidence type="ECO:0000256" key="1">
    <source>
        <dbReference type="ARBA" id="ARBA00004418"/>
    </source>
</evidence>
<comment type="subcellular location">
    <subcellularLocation>
        <location evidence="1">Periplasm</location>
    </subcellularLocation>
</comment>
<reference evidence="8" key="2">
    <citation type="submission" date="2020-09" db="EMBL/GenBank/DDBJ databases">
        <authorList>
            <person name="Sun Q."/>
            <person name="Ohkuma M."/>
        </authorList>
    </citation>
    <scope>NUCLEOTIDE SEQUENCE</scope>
    <source>
        <strain evidence="8">JCM 14371</strain>
    </source>
</reference>
<dbReference type="GO" id="GO:0016740">
    <property type="term" value="F:transferase activity"/>
    <property type="evidence" value="ECO:0007669"/>
    <property type="project" value="UniProtKB-KW"/>
</dbReference>
<keyword evidence="6" id="KW-0016">Alginate biosynthesis</keyword>
<keyword evidence="3" id="KW-0808">Transferase</keyword>
<evidence type="ECO:0000256" key="6">
    <source>
        <dbReference type="ARBA" id="ARBA00022841"/>
    </source>
</evidence>
<sequence length="126" mass="14329">MMKMIRPESTIPIVDIIEYDNPVDVTINSSDSLLGDAVPSIALVGTSYSEKTWNFPKMLAYYTKRDVLDVSLAGQQIWIPMQKYLSSTEFKEAPPRILVWEVPERYLLYPPGGYRVADTGWLNTLP</sequence>
<accession>A0A917UQK5</accession>
<reference evidence="8" key="1">
    <citation type="journal article" date="2014" name="Int. J. Syst. Evol. Microbiol.">
        <title>Complete genome sequence of Corynebacterium casei LMG S-19264T (=DSM 44701T), isolated from a smear-ripened cheese.</title>
        <authorList>
            <consortium name="US DOE Joint Genome Institute (JGI-PGF)"/>
            <person name="Walter F."/>
            <person name="Albersmeier A."/>
            <person name="Kalinowski J."/>
            <person name="Ruckert C."/>
        </authorList>
    </citation>
    <scope>NUCLEOTIDE SEQUENCE</scope>
    <source>
        <strain evidence="8">JCM 14371</strain>
    </source>
</reference>
<proteinExistence type="predicted"/>
<evidence type="ECO:0000313" key="9">
    <source>
        <dbReference type="Proteomes" id="UP000635726"/>
    </source>
</evidence>
<dbReference type="GO" id="GO:0042597">
    <property type="term" value="C:periplasmic space"/>
    <property type="evidence" value="ECO:0007669"/>
    <property type="project" value="UniProtKB-SubCell"/>
</dbReference>
<evidence type="ECO:0000256" key="5">
    <source>
        <dbReference type="ARBA" id="ARBA00022764"/>
    </source>
</evidence>
<comment type="pathway">
    <text evidence="2">Glycan biosynthesis; alginate biosynthesis.</text>
</comment>
<evidence type="ECO:0000256" key="2">
    <source>
        <dbReference type="ARBA" id="ARBA00005182"/>
    </source>
</evidence>
<evidence type="ECO:0000259" key="7">
    <source>
        <dbReference type="Pfam" id="PF16822"/>
    </source>
</evidence>
<keyword evidence="9" id="KW-1185">Reference proteome</keyword>
<dbReference type="Pfam" id="PF16822">
    <property type="entry name" value="ALGX"/>
    <property type="match status" value="1"/>
</dbReference>
<protein>
    <recommendedName>
        <fullName evidence="7">AlgX/AlgJ SGNH hydrolase-like domain-containing protein</fullName>
    </recommendedName>
</protein>
<dbReference type="InterPro" id="IPR031811">
    <property type="entry name" value="ALGX/ALGJ_SGNH-like"/>
</dbReference>
<dbReference type="Proteomes" id="UP000635726">
    <property type="component" value="Unassembled WGS sequence"/>
</dbReference>
<evidence type="ECO:0000256" key="3">
    <source>
        <dbReference type="ARBA" id="ARBA00022679"/>
    </source>
</evidence>
<keyword evidence="4" id="KW-0732">Signal</keyword>